<evidence type="ECO:0000256" key="3">
    <source>
        <dbReference type="RuleBase" id="RU000389"/>
    </source>
</evidence>
<evidence type="ECO:0000313" key="5">
    <source>
        <dbReference type="EMBL" id="MFK2901684.1"/>
    </source>
</evidence>
<dbReference type="InterPro" id="IPR045584">
    <property type="entry name" value="Pilin-like"/>
</dbReference>
<gene>
    <name evidence="5" type="ORF">ISP15_15200</name>
</gene>
<accession>A0ABW8JKL8</accession>
<feature type="transmembrane region" description="Helical" evidence="4">
    <location>
        <begin position="12"/>
        <end position="33"/>
    </location>
</feature>
<name>A0ABW8JKL8_9GAMM</name>
<evidence type="ECO:0000256" key="4">
    <source>
        <dbReference type="SAM" id="Phobius"/>
    </source>
</evidence>
<comment type="similarity">
    <text evidence="1 3">Belongs to the N-Me-Phe pilin family.</text>
</comment>
<organism evidence="5 6">
    <name type="scientific">Dyella jejuensis</name>
    <dbReference type="NCBI Taxonomy" id="1432009"/>
    <lineage>
        <taxon>Bacteria</taxon>
        <taxon>Pseudomonadati</taxon>
        <taxon>Pseudomonadota</taxon>
        <taxon>Gammaproteobacteria</taxon>
        <taxon>Lysobacterales</taxon>
        <taxon>Rhodanobacteraceae</taxon>
        <taxon>Dyella</taxon>
    </lineage>
</organism>
<keyword evidence="4" id="KW-0472">Membrane</keyword>
<dbReference type="Pfam" id="PF00114">
    <property type="entry name" value="Pilin"/>
    <property type="match status" value="1"/>
</dbReference>
<reference evidence="5 6" key="1">
    <citation type="submission" date="2020-10" db="EMBL/GenBank/DDBJ databases">
        <title>Phylogeny of dyella-like bacteria.</title>
        <authorList>
            <person name="Fu J."/>
        </authorList>
    </citation>
    <scope>NUCLEOTIDE SEQUENCE [LARGE SCALE GENOMIC DNA]</scope>
    <source>
        <strain evidence="5 6">JP1</strain>
    </source>
</reference>
<keyword evidence="4" id="KW-1133">Transmembrane helix</keyword>
<sequence length="143" mass="15071">MSRQRLSAGFTLIELMIVVAIIAILAAIAIPMYQIYVARSQVTAALAEITPGRTAYELLINAGVVDSDTYANVNNLELPTSTARCSQISVSALNNGVGSISCQLTKSALITNGQIELMRDANGNWTCTSTQVPIEALPPNCGG</sequence>
<evidence type="ECO:0000256" key="1">
    <source>
        <dbReference type="ARBA" id="ARBA00005233"/>
    </source>
</evidence>
<keyword evidence="6" id="KW-1185">Reference proteome</keyword>
<evidence type="ECO:0000313" key="6">
    <source>
        <dbReference type="Proteomes" id="UP001620461"/>
    </source>
</evidence>
<dbReference type="PROSITE" id="PS00409">
    <property type="entry name" value="PROKAR_NTER_METHYL"/>
    <property type="match status" value="1"/>
</dbReference>
<dbReference type="Proteomes" id="UP001620461">
    <property type="component" value="Unassembled WGS sequence"/>
</dbReference>
<keyword evidence="2" id="KW-0488">Methylation</keyword>
<dbReference type="InterPro" id="IPR012902">
    <property type="entry name" value="N_methyl_site"/>
</dbReference>
<dbReference type="EMBL" id="JADIKJ010000017">
    <property type="protein sequence ID" value="MFK2901684.1"/>
    <property type="molecule type" value="Genomic_DNA"/>
</dbReference>
<comment type="caution">
    <text evidence="5">The sequence shown here is derived from an EMBL/GenBank/DDBJ whole genome shotgun (WGS) entry which is preliminary data.</text>
</comment>
<keyword evidence="3" id="KW-0281">Fimbrium</keyword>
<dbReference type="Gene3D" id="3.30.700.10">
    <property type="entry name" value="Glycoprotein, Type 4 Pilin"/>
    <property type="match status" value="1"/>
</dbReference>
<proteinExistence type="inferred from homology"/>
<dbReference type="Pfam" id="PF07963">
    <property type="entry name" value="N_methyl"/>
    <property type="match status" value="1"/>
</dbReference>
<dbReference type="InterPro" id="IPR001082">
    <property type="entry name" value="Pilin"/>
</dbReference>
<dbReference type="SUPFAM" id="SSF54523">
    <property type="entry name" value="Pili subunits"/>
    <property type="match status" value="1"/>
</dbReference>
<dbReference type="RefSeq" id="WP_404548509.1">
    <property type="nucleotide sequence ID" value="NZ_JADIKJ010000017.1"/>
</dbReference>
<protein>
    <submittedName>
        <fullName evidence="5">Pilin</fullName>
    </submittedName>
</protein>
<dbReference type="NCBIfam" id="TIGR02532">
    <property type="entry name" value="IV_pilin_GFxxxE"/>
    <property type="match status" value="1"/>
</dbReference>
<keyword evidence="4" id="KW-0812">Transmembrane</keyword>
<evidence type="ECO:0000256" key="2">
    <source>
        <dbReference type="ARBA" id="ARBA00022481"/>
    </source>
</evidence>